<dbReference type="AlphaFoldDB" id="A0ABD3DCL5"/>
<organism evidence="2 3">
    <name type="scientific">Castilleja foliolosa</name>
    <dbReference type="NCBI Taxonomy" id="1961234"/>
    <lineage>
        <taxon>Eukaryota</taxon>
        <taxon>Viridiplantae</taxon>
        <taxon>Streptophyta</taxon>
        <taxon>Embryophyta</taxon>
        <taxon>Tracheophyta</taxon>
        <taxon>Spermatophyta</taxon>
        <taxon>Magnoliopsida</taxon>
        <taxon>eudicotyledons</taxon>
        <taxon>Gunneridae</taxon>
        <taxon>Pentapetalae</taxon>
        <taxon>asterids</taxon>
        <taxon>lamiids</taxon>
        <taxon>Lamiales</taxon>
        <taxon>Orobanchaceae</taxon>
        <taxon>Pedicularideae</taxon>
        <taxon>Castillejinae</taxon>
        <taxon>Castilleja</taxon>
    </lineage>
</organism>
<accession>A0ABD3DCL5</accession>
<evidence type="ECO:0000313" key="2">
    <source>
        <dbReference type="EMBL" id="KAL3639747.1"/>
    </source>
</evidence>
<sequence>MQGGKSEGKKVAYCEQYNVVPYQSSKSILMLPCSANNGVSSFVSQASSTNVAKQKVLANMAEHYYSYCSVGLISQSPLRKSKPLSLEPANDQKPSNLTMKPLKYENVDICEENSKIPENKIRSEPLLKTEVMSEGITRKRCASVMNFSYKPTKTECINESGDIPVIVGRGRQVTPDDVVKVIGQRLFQRARKTILDQQTIFSSQILELHRLIKMQRNLARSQGKPHEKTPDPNTPSIPFPPMDNKLLYVTPLNHSPPVAKLKPDPSTDAKLAPWFFHPPIGNQWLVPIKSPSEGLVYKPYPGPPCFPTNGITFGVPSLVNNNGGGLSLEGELLEKDALALFPTAPSNEASKDEENDKKSRVIRVVPHNHKFAPESAERIFRSLQEERRVRRARRSFCE</sequence>
<gene>
    <name evidence="2" type="ORF">CASFOL_014715</name>
</gene>
<reference evidence="3" key="1">
    <citation type="journal article" date="2024" name="IScience">
        <title>Strigolactones Initiate the Formation of Haustorium-like Structures in Castilleja.</title>
        <authorList>
            <person name="Buerger M."/>
            <person name="Peterson D."/>
            <person name="Chory J."/>
        </authorList>
    </citation>
    <scope>NUCLEOTIDE SEQUENCE [LARGE SCALE GENOMIC DNA]</scope>
</reference>
<dbReference type="PANTHER" id="PTHR34281:SF2">
    <property type="entry name" value="PROTEIN EARLY FLOWERING 3"/>
    <property type="match status" value="1"/>
</dbReference>
<proteinExistence type="predicted"/>
<dbReference type="InterPro" id="IPR039319">
    <property type="entry name" value="ELF3-like"/>
</dbReference>
<keyword evidence="3" id="KW-1185">Reference proteome</keyword>
<evidence type="ECO:0000256" key="1">
    <source>
        <dbReference type="SAM" id="MobiDB-lite"/>
    </source>
</evidence>
<feature type="region of interest" description="Disordered" evidence="1">
    <location>
        <begin position="218"/>
        <end position="237"/>
    </location>
</feature>
<comment type="caution">
    <text evidence="2">The sequence shown here is derived from an EMBL/GenBank/DDBJ whole genome shotgun (WGS) entry which is preliminary data.</text>
</comment>
<dbReference type="PANTHER" id="PTHR34281">
    <property type="entry name" value="PROTEIN EARLY FLOWERING 3"/>
    <property type="match status" value="1"/>
</dbReference>
<dbReference type="EMBL" id="JAVIJP010000017">
    <property type="protein sequence ID" value="KAL3639747.1"/>
    <property type="molecule type" value="Genomic_DNA"/>
</dbReference>
<dbReference type="Proteomes" id="UP001632038">
    <property type="component" value="Unassembled WGS sequence"/>
</dbReference>
<protein>
    <submittedName>
        <fullName evidence="2">Uncharacterized protein</fullName>
    </submittedName>
</protein>
<name>A0ABD3DCL5_9LAMI</name>
<evidence type="ECO:0000313" key="3">
    <source>
        <dbReference type="Proteomes" id="UP001632038"/>
    </source>
</evidence>